<evidence type="ECO:0008006" key="3">
    <source>
        <dbReference type="Google" id="ProtNLM"/>
    </source>
</evidence>
<evidence type="ECO:0000313" key="1">
    <source>
        <dbReference type="EMBL" id="KAJ8940169.1"/>
    </source>
</evidence>
<keyword evidence="2" id="KW-1185">Reference proteome</keyword>
<sequence length="69" mass="7544">MQSSLIISLTGVTASGFTLCGQPPEPPLPALQNFLKYSCNSGYISKATELCIMCHTDRRMTNLDLDSFD</sequence>
<dbReference type="AlphaFoldDB" id="A0AAV8XMP9"/>
<dbReference type="Proteomes" id="UP001162162">
    <property type="component" value="Unassembled WGS sequence"/>
</dbReference>
<comment type="caution">
    <text evidence="1">The sequence shown here is derived from an EMBL/GenBank/DDBJ whole genome shotgun (WGS) entry which is preliminary data.</text>
</comment>
<accession>A0AAV8XMP9</accession>
<protein>
    <recommendedName>
        <fullName evidence="3">Secreted protein</fullName>
    </recommendedName>
</protein>
<proteinExistence type="predicted"/>
<evidence type="ECO:0000313" key="2">
    <source>
        <dbReference type="Proteomes" id="UP001162162"/>
    </source>
</evidence>
<name>A0AAV8XMP9_9CUCU</name>
<organism evidence="1 2">
    <name type="scientific">Aromia moschata</name>
    <dbReference type="NCBI Taxonomy" id="1265417"/>
    <lineage>
        <taxon>Eukaryota</taxon>
        <taxon>Metazoa</taxon>
        <taxon>Ecdysozoa</taxon>
        <taxon>Arthropoda</taxon>
        <taxon>Hexapoda</taxon>
        <taxon>Insecta</taxon>
        <taxon>Pterygota</taxon>
        <taxon>Neoptera</taxon>
        <taxon>Endopterygota</taxon>
        <taxon>Coleoptera</taxon>
        <taxon>Polyphaga</taxon>
        <taxon>Cucujiformia</taxon>
        <taxon>Chrysomeloidea</taxon>
        <taxon>Cerambycidae</taxon>
        <taxon>Cerambycinae</taxon>
        <taxon>Callichromatini</taxon>
        <taxon>Aromia</taxon>
    </lineage>
</organism>
<reference evidence="1" key="1">
    <citation type="journal article" date="2023" name="Insect Mol. Biol.">
        <title>Genome sequencing provides insights into the evolution of gene families encoding plant cell wall-degrading enzymes in longhorned beetles.</title>
        <authorList>
            <person name="Shin N.R."/>
            <person name="Okamura Y."/>
            <person name="Kirsch R."/>
            <person name="Pauchet Y."/>
        </authorList>
    </citation>
    <scope>NUCLEOTIDE SEQUENCE</scope>
    <source>
        <strain evidence="1">AMC_N1</strain>
    </source>
</reference>
<gene>
    <name evidence="1" type="ORF">NQ318_019378</name>
</gene>
<dbReference type="EMBL" id="JAPWTK010000448">
    <property type="protein sequence ID" value="KAJ8940169.1"/>
    <property type="molecule type" value="Genomic_DNA"/>
</dbReference>